<comment type="caution">
    <text evidence="2">The sequence shown here is derived from an EMBL/GenBank/DDBJ whole genome shotgun (WGS) entry which is preliminary data.</text>
</comment>
<dbReference type="OrthoDB" id="5113885at2"/>
<dbReference type="Pfam" id="PF03829">
    <property type="entry name" value="PTSIIA_gutA"/>
    <property type="match status" value="1"/>
</dbReference>
<dbReference type="GO" id="GO:0009401">
    <property type="term" value="P:phosphoenolpyruvate-dependent sugar phosphotransferase system"/>
    <property type="evidence" value="ECO:0007669"/>
    <property type="project" value="InterPro"/>
</dbReference>
<dbReference type="PANTHER" id="PTHR40398:SF1">
    <property type="entry name" value="PTS SYSTEM GLUCITOL_SORBITOL-SPECIFIC EIIA COMPONENT"/>
    <property type="match status" value="1"/>
</dbReference>
<reference evidence="2 3" key="1">
    <citation type="submission" date="2019-03" db="EMBL/GenBank/DDBJ databases">
        <title>Whole genome sequence of a novel Rubrobacter taiwanensis strain, isolated from Yellowstone National Park.</title>
        <authorList>
            <person name="Freed S."/>
            <person name="Ramaley R.F."/>
            <person name="Kyndt J.A."/>
        </authorList>
    </citation>
    <scope>NUCLEOTIDE SEQUENCE [LARGE SCALE GENOMIC DNA]</scope>
    <source>
        <strain evidence="2 3">Yellowstone</strain>
    </source>
</reference>
<dbReference type="GO" id="GO:0008982">
    <property type="term" value="F:protein-N(PI)-phosphohistidine-sugar phosphotransferase activity"/>
    <property type="evidence" value="ECO:0007669"/>
    <property type="project" value="InterPro"/>
</dbReference>
<proteinExistence type="predicted"/>
<dbReference type="Proteomes" id="UP000295244">
    <property type="component" value="Unassembled WGS sequence"/>
</dbReference>
<dbReference type="Gene3D" id="2.40.33.40">
    <property type="entry name" value="Phosphotransferase system, glucitol/sorbitol-specific IIA component"/>
    <property type="match status" value="1"/>
</dbReference>
<evidence type="ECO:0000256" key="1">
    <source>
        <dbReference type="PROSITE-ProRule" id="PRU00420"/>
    </source>
</evidence>
<dbReference type="GO" id="GO:0016301">
    <property type="term" value="F:kinase activity"/>
    <property type="evidence" value="ECO:0007669"/>
    <property type="project" value="TreeGrafter"/>
</dbReference>
<dbReference type="AlphaFoldDB" id="A0A4R1BNM5"/>
<name>A0A4R1BNM5_9ACTN</name>
<dbReference type="GO" id="GO:0005737">
    <property type="term" value="C:cytoplasm"/>
    <property type="evidence" value="ECO:0007669"/>
    <property type="project" value="InterPro"/>
</dbReference>
<organism evidence="2 3">
    <name type="scientific">Rubrobacter taiwanensis</name>
    <dbReference type="NCBI Taxonomy" id="185139"/>
    <lineage>
        <taxon>Bacteria</taxon>
        <taxon>Bacillati</taxon>
        <taxon>Actinomycetota</taxon>
        <taxon>Rubrobacteria</taxon>
        <taxon>Rubrobacterales</taxon>
        <taxon>Rubrobacteraceae</taxon>
        <taxon>Rubrobacter</taxon>
    </lineage>
</organism>
<gene>
    <name evidence="2" type="ORF">E0L93_05185</name>
</gene>
<protein>
    <submittedName>
        <fullName evidence="2">PTS cellobiose transporter subunit IIB</fullName>
    </submittedName>
</protein>
<dbReference type="PANTHER" id="PTHR40398">
    <property type="entry name" value="PTS SYSTEM GLUCITOL/SORBITOL-SPECIFIC EIIA COMPONENT"/>
    <property type="match status" value="1"/>
</dbReference>
<dbReference type="EMBL" id="SKBU01000009">
    <property type="protein sequence ID" value="TCJ18896.1"/>
    <property type="molecule type" value="Genomic_DNA"/>
</dbReference>
<keyword evidence="3" id="KW-1185">Reference proteome</keyword>
<feature type="modified residue" description="Phosphohistidine; by HPr" evidence="1">
    <location>
        <position position="58"/>
    </location>
</feature>
<dbReference type="InterPro" id="IPR036665">
    <property type="entry name" value="PTS_IIA_glucitol/sorbitol_sf"/>
</dbReference>
<dbReference type="InterPro" id="IPR004716">
    <property type="entry name" value="PTS_IIA_glucitol/sorbitol-sp"/>
</dbReference>
<evidence type="ECO:0000313" key="3">
    <source>
        <dbReference type="Proteomes" id="UP000295244"/>
    </source>
</evidence>
<accession>A0A4R1BNM5</accession>
<dbReference type="PROSITE" id="PS51097">
    <property type="entry name" value="PTS_EIIA_TYPE_5"/>
    <property type="match status" value="1"/>
</dbReference>
<sequence>MAVQLRSLFLGSERVLETIYRTEITEVGAEVPEFLESGLLILFKTGAPPELAEISVLHDPGVCRESPPGPGDVVSIGDREFRITAIGEKAWENVRKLGHAVFKFNGLEEAELPGEICLERSDPDALGDNVRPGVRVEIRSAE</sequence>
<evidence type="ECO:0000313" key="2">
    <source>
        <dbReference type="EMBL" id="TCJ18896.1"/>
    </source>
</evidence>
<dbReference type="SUPFAM" id="SSF141530">
    <property type="entry name" value="PTSIIA/GutA-like"/>
    <property type="match status" value="1"/>
</dbReference>